<dbReference type="Gene3D" id="1.20.1600.10">
    <property type="entry name" value="Outer membrane efflux proteins (OEP)"/>
    <property type="match status" value="1"/>
</dbReference>
<evidence type="ECO:0000256" key="7">
    <source>
        <dbReference type="ARBA" id="ARBA00023237"/>
    </source>
</evidence>
<dbReference type="GO" id="GO:0015562">
    <property type="term" value="F:efflux transmembrane transporter activity"/>
    <property type="evidence" value="ECO:0007669"/>
    <property type="project" value="InterPro"/>
</dbReference>
<reference evidence="9" key="1">
    <citation type="journal article" date="2021" name="PeerJ">
        <title>Extensive microbial diversity within the chicken gut microbiome revealed by metagenomics and culture.</title>
        <authorList>
            <person name="Gilroy R."/>
            <person name="Ravi A."/>
            <person name="Getino M."/>
            <person name="Pursley I."/>
            <person name="Horton D.L."/>
            <person name="Alikhan N.F."/>
            <person name="Baker D."/>
            <person name="Gharbi K."/>
            <person name="Hall N."/>
            <person name="Watson M."/>
            <person name="Adriaenssens E.M."/>
            <person name="Foster-Nyarko E."/>
            <person name="Jarju S."/>
            <person name="Secka A."/>
            <person name="Antonio M."/>
            <person name="Oren A."/>
            <person name="Chaudhuri R.R."/>
            <person name="La Ragione R."/>
            <person name="Hildebrand F."/>
            <person name="Pallen M.J."/>
        </authorList>
    </citation>
    <scope>NUCLEOTIDE SEQUENCE</scope>
    <source>
        <strain evidence="9">G3-2149</strain>
    </source>
</reference>
<dbReference type="Pfam" id="PF02321">
    <property type="entry name" value="OEP"/>
    <property type="match status" value="2"/>
</dbReference>
<evidence type="ECO:0000256" key="4">
    <source>
        <dbReference type="ARBA" id="ARBA00022452"/>
    </source>
</evidence>
<dbReference type="EMBL" id="JAHLFU010000026">
    <property type="protein sequence ID" value="MBU3852511.1"/>
    <property type="molecule type" value="Genomic_DNA"/>
</dbReference>
<sequence length="441" mass="50992">MRKLLFIFAMIGWVPQQISAQDILSLEECIKIGIENNLALQTKRNEIRKGQYALSENRARLLPVINGFASFTDNIKPPVSVTDGSSYGVPYNVTKTLPYSANAGIQLQLPLYNQTLYTSMDVARIMDQLNRLGYEKAREELMMEISKLYYLGQTTNEQLEILKNNIGRLEELKNITEAFYDNGMAMDIDVKRVRINLDNMKVQYDNAQAMLVQQMNLLKYMMDYPMEKNFALERVQAEKLSHTELTGLSENLYEIQMLESQKTLAEKQRKLIRNGYIPSLSLSGNLSTSAFTDKARYWFQDNPSSKWYTSYGVGVSLRVPIFDGLEKRNKIRKAEMDIENARLNLENIRKNLQTKYLNATNDLMNSERNFFKQKDNYLLAEDVYAVTIDRYKEGIASMTEVLQDEMRMSEAQNNYITAHYNYQLNNLVLLKLTGNIESLIK</sequence>
<evidence type="ECO:0000256" key="2">
    <source>
        <dbReference type="ARBA" id="ARBA00007613"/>
    </source>
</evidence>
<keyword evidence="8" id="KW-0175">Coiled coil</keyword>
<dbReference type="InterPro" id="IPR051906">
    <property type="entry name" value="TolC-like"/>
</dbReference>
<gene>
    <name evidence="9" type="ORF">H9789_01535</name>
</gene>
<protein>
    <submittedName>
        <fullName evidence="9">TolC family protein</fullName>
    </submittedName>
</protein>
<keyword evidence="3" id="KW-0813">Transport</keyword>
<keyword evidence="6" id="KW-0472">Membrane</keyword>
<evidence type="ECO:0000256" key="5">
    <source>
        <dbReference type="ARBA" id="ARBA00022692"/>
    </source>
</evidence>
<feature type="coiled-coil region" evidence="8">
    <location>
        <begin position="152"/>
        <end position="210"/>
    </location>
</feature>
<comment type="similarity">
    <text evidence="2">Belongs to the outer membrane factor (OMF) (TC 1.B.17) family.</text>
</comment>
<evidence type="ECO:0000256" key="8">
    <source>
        <dbReference type="SAM" id="Coils"/>
    </source>
</evidence>
<evidence type="ECO:0000313" key="10">
    <source>
        <dbReference type="Proteomes" id="UP000823865"/>
    </source>
</evidence>
<accession>A0A9E2L4S6</accession>
<dbReference type="GO" id="GO:1990281">
    <property type="term" value="C:efflux pump complex"/>
    <property type="evidence" value="ECO:0007669"/>
    <property type="project" value="TreeGrafter"/>
</dbReference>
<dbReference type="GO" id="GO:0015288">
    <property type="term" value="F:porin activity"/>
    <property type="evidence" value="ECO:0007669"/>
    <property type="project" value="TreeGrafter"/>
</dbReference>
<dbReference type="InterPro" id="IPR003423">
    <property type="entry name" value="OMP_efflux"/>
</dbReference>
<comment type="subcellular location">
    <subcellularLocation>
        <location evidence="1">Cell outer membrane</location>
    </subcellularLocation>
</comment>
<evidence type="ECO:0000256" key="6">
    <source>
        <dbReference type="ARBA" id="ARBA00023136"/>
    </source>
</evidence>
<evidence type="ECO:0000256" key="1">
    <source>
        <dbReference type="ARBA" id="ARBA00004442"/>
    </source>
</evidence>
<evidence type="ECO:0000313" key="9">
    <source>
        <dbReference type="EMBL" id="MBU3852511.1"/>
    </source>
</evidence>
<comment type="caution">
    <text evidence="9">The sequence shown here is derived from an EMBL/GenBank/DDBJ whole genome shotgun (WGS) entry which is preliminary data.</text>
</comment>
<dbReference type="AlphaFoldDB" id="A0A9E2L4S6"/>
<organism evidence="9 10">
    <name type="scientific">Candidatus Paraprevotella stercoravium</name>
    <dbReference type="NCBI Taxonomy" id="2838725"/>
    <lineage>
        <taxon>Bacteria</taxon>
        <taxon>Pseudomonadati</taxon>
        <taxon>Bacteroidota</taxon>
        <taxon>Bacteroidia</taxon>
        <taxon>Bacteroidales</taxon>
        <taxon>Prevotellaceae</taxon>
        <taxon>Paraprevotella</taxon>
    </lineage>
</organism>
<feature type="coiled-coil region" evidence="8">
    <location>
        <begin position="331"/>
        <end position="369"/>
    </location>
</feature>
<proteinExistence type="inferred from homology"/>
<dbReference type="Proteomes" id="UP000823865">
    <property type="component" value="Unassembled WGS sequence"/>
</dbReference>
<dbReference type="SUPFAM" id="SSF56954">
    <property type="entry name" value="Outer membrane efflux proteins (OEP)"/>
    <property type="match status" value="1"/>
</dbReference>
<dbReference type="PANTHER" id="PTHR30026:SF20">
    <property type="entry name" value="OUTER MEMBRANE PROTEIN TOLC"/>
    <property type="match status" value="1"/>
</dbReference>
<dbReference type="PANTHER" id="PTHR30026">
    <property type="entry name" value="OUTER MEMBRANE PROTEIN TOLC"/>
    <property type="match status" value="1"/>
</dbReference>
<reference evidence="9" key="2">
    <citation type="submission" date="2021-04" db="EMBL/GenBank/DDBJ databases">
        <authorList>
            <person name="Gilroy R."/>
        </authorList>
    </citation>
    <scope>NUCLEOTIDE SEQUENCE</scope>
    <source>
        <strain evidence="9">G3-2149</strain>
    </source>
</reference>
<keyword evidence="4" id="KW-1134">Transmembrane beta strand</keyword>
<evidence type="ECO:0000256" key="3">
    <source>
        <dbReference type="ARBA" id="ARBA00022448"/>
    </source>
</evidence>
<keyword evidence="7" id="KW-0998">Cell outer membrane</keyword>
<keyword evidence="5" id="KW-0812">Transmembrane</keyword>
<dbReference type="GO" id="GO:0009279">
    <property type="term" value="C:cell outer membrane"/>
    <property type="evidence" value="ECO:0007669"/>
    <property type="project" value="UniProtKB-SubCell"/>
</dbReference>
<name>A0A9E2L4S6_9BACT</name>